<proteinExistence type="predicted"/>
<organism evidence="1 2">
    <name type="scientific">Bathymodiolus azoricus thioautotrophic gill symbiont</name>
    <dbReference type="NCBI Taxonomy" id="235205"/>
    <lineage>
        <taxon>Bacteria</taxon>
        <taxon>Pseudomonadati</taxon>
        <taxon>Pseudomonadota</taxon>
        <taxon>Gammaproteobacteria</taxon>
        <taxon>sulfur-oxidizing symbionts</taxon>
    </lineage>
</organism>
<evidence type="ECO:0000313" key="2">
    <source>
        <dbReference type="Proteomes" id="UP000198988"/>
    </source>
</evidence>
<protein>
    <submittedName>
        <fullName evidence="1">Uncharacterized protein</fullName>
    </submittedName>
</protein>
<accession>A0A1H6MQR6</accession>
<name>A0A1H6MQR6_9GAMM</name>
<gene>
    <name evidence="1" type="ORF">BAZSYMA_ACONTIG153565_1</name>
</gene>
<dbReference type="EMBL" id="CDSC02000482">
    <property type="protein sequence ID" value="SEI04243.1"/>
    <property type="molecule type" value="Genomic_DNA"/>
</dbReference>
<reference evidence="2" key="1">
    <citation type="submission" date="2016-06" db="EMBL/GenBank/DDBJ databases">
        <authorList>
            <person name="Petersen J."/>
            <person name="Sayavedra L."/>
        </authorList>
    </citation>
    <scope>NUCLEOTIDE SEQUENCE [LARGE SCALE GENOMIC DNA]</scope>
    <source>
        <strain evidence="2">BazSymA</strain>
    </source>
</reference>
<evidence type="ECO:0000313" key="1">
    <source>
        <dbReference type="EMBL" id="SEI04243.1"/>
    </source>
</evidence>
<dbReference type="Proteomes" id="UP000198988">
    <property type="component" value="Unassembled WGS sequence"/>
</dbReference>
<sequence length="81" mass="9426">MYNAPVPNICEYKLTYTALRSWDLTPYLSHAELRLFKRNKKIGYAEYHITGGSMSLSLKKWASVKKKMSPVINKLLAQYKK</sequence>
<dbReference type="AlphaFoldDB" id="A0A1H6MQR6"/>